<dbReference type="EMBL" id="CP037901">
    <property type="protein sequence ID" value="QBP13864.1"/>
    <property type="molecule type" value="Genomic_DNA"/>
</dbReference>
<organism evidence="4 5">
    <name type="scientific">Cupriavidus metallidurans</name>
    <dbReference type="NCBI Taxonomy" id="119219"/>
    <lineage>
        <taxon>Bacteria</taxon>
        <taxon>Pseudomonadati</taxon>
        <taxon>Pseudomonadota</taxon>
        <taxon>Betaproteobacteria</taxon>
        <taxon>Burkholderiales</taxon>
        <taxon>Burkholderiaceae</taxon>
        <taxon>Cupriavidus</taxon>
    </lineage>
</organism>
<dbReference type="OrthoDB" id="105971at2"/>
<sequence length="304" mass="32954">MADRNARIRKLPDCLQNPPHLHATTCNTLGGSIRHLTGEDDSHHRLMNTLAIPRPLAVGILVPDGIDATIDLLPASRDFHYSIFVSLVDLAEVGQSILFDVVVLMLPAFSEPGLAFVDQVRKLGFNTPLVVIVTTPDANGIAHAFHDRIDGFISDPRSPEIVAAGLIAAHQCYSLSREDRGAAFGLGDYVLDMRQHCVLLRGVAVKLSDRQFRLALMLFRSAGKTLTRASIEQEIWGARLPASSRALSTLISTLRMQLGMRSRGPISIHAVSGFGYRLEVGAPAGKMSPSVVEDDDVSHARQAA</sequence>
<dbReference type="SUPFAM" id="SSF46894">
    <property type="entry name" value="C-terminal effector domain of the bipartite response regulators"/>
    <property type="match status" value="1"/>
</dbReference>
<dbReference type="InterPro" id="IPR016032">
    <property type="entry name" value="Sig_transdc_resp-reg_C-effctor"/>
</dbReference>
<dbReference type="GO" id="GO:0000160">
    <property type="term" value="P:phosphorelay signal transduction system"/>
    <property type="evidence" value="ECO:0007669"/>
    <property type="project" value="InterPro"/>
</dbReference>
<gene>
    <name evidence="4" type="ORF">DDF84_030455</name>
</gene>
<reference evidence="4 5" key="1">
    <citation type="submission" date="2019-03" db="EMBL/GenBank/DDBJ databases">
        <title>Comparative insights into the high quality Complete genome sequence of highly metal resistant Cupriavidus metallidurans strain BS1 isolated from a gold-copper mine.</title>
        <authorList>
            <person name="Mazhar H.S."/>
            <person name="Rensing C."/>
        </authorList>
    </citation>
    <scope>NUCLEOTIDE SEQUENCE [LARGE SCALE GENOMIC DNA]</scope>
    <source>
        <strain evidence="4 5">BS1</strain>
    </source>
</reference>
<protein>
    <submittedName>
        <fullName evidence="4">Response regulator transcription factor</fullName>
    </submittedName>
</protein>
<dbReference type="AlphaFoldDB" id="A0A482J4D9"/>
<evidence type="ECO:0000259" key="3">
    <source>
        <dbReference type="PROSITE" id="PS51755"/>
    </source>
</evidence>
<dbReference type="SMART" id="SM00862">
    <property type="entry name" value="Trans_reg_C"/>
    <property type="match status" value="1"/>
</dbReference>
<accession>A0A482J4D9</accession>
<evidence type="ECO:0000256" key="1">
    <source>
        <dbReference type="ARBA" id="ARBA00023125"/>
    </source>
</evidence>
<proteinExistence type="predicted"/>
<keyword evidence="1 2" id="KW-0238">DNA-binding</keyword>
<dbReference type="PROSITE" id="PS51755">
    <property type="entry name" value="OMPR_PHOB"/>
    <property type="match status" value="1"/>
</dbReference>
<dbReference type="GO" id="GO:0003677">
    <property type="term" value="F:DNA binding"/>
    <property type="evidence" value="ECO:0007669"/>
    <property type="project" value="UniProtKB-UniRule"/>
</dbReference>
<dbReference type="InterPro" id="IPR036388">
    <property type="entry name" value="WH-like_DNA-bd_sf"/>
</dbReference>
<dbReference type="Gene3D" id="1.10.10.10">
    <property type="entry name" value="Winged helix-like DNA-binding domain superfamily/Winged helix DNA-binding domain"/>
    <property type="match status" value="1"/>
</dbReference>
<feature type="DNA-binding region" description="OmpR/PhoB-type" evidence="2">
    <location>
        <begin position="181"/>
        <end position="280"/>
    </location>
</feature>
<dbReference type="InterPro" id="IPR011006">
    <property type="entry name" value="CheY-like_superfamily"/>
</dbReference>
<dbReference type="GO" id="GO:0006355">
    <property type="term" value="P:regulation of DNA-templated transcription"/>
    <property type="evidence" value="ECO:0007669"/>
    <property type="project" value="InterPro"/>
</dbReference>
<dbReference type="Pfam" id="PF00486">
    <property type="entry name" value="Trans_reg_C"/>
    <property type="match status" value="1"/>
</dbReference>
<dbReference type="Proteomes" id="UP000253772">
    <property type="component" value="Chromosome c2"/>
</dbReference>
<evidence type="ECO:0000313" key="5">
    <source>
        <dbReference type="Proteomes" id="UP000253772"/>
    </source>
</evidence>
<feature type="domain" description="OmpR/PhoB-type" evidence="3">
    <location>
        <begin position="181"/>
        <end position="280"/>
    </location>
</feature>
<evidence type="ECO:0000313" key="4">
    <source>
        <dbReference type="EMBL" id="QBP13864.1"/>
    </source>
</evidence>
<name>A0A482J4D9_9BURK</name>
<dbReference type="InterPro" id="IPR001867">
    <property type="entry name" value="OmpR/PhoB-type_DNA-bd"/>
</dbReference>
<evidence type="ECO:0000256" key="2">
    <source>
        <dbReference type="PROSITE-ProRule" id="PRU01091"/>
    </source>
</evidence>
<dbReference type="SUPFAM" id="SSF52172">
    <property type="entry name" value="CheY-like"/>
    <property type="match status" value="1"/>
</dbReference>
<dbReference type="CDD" id="cd00383">
    <property type="entry name" value="trans_reg_C"/>
    <property type="match status" value="1"/>
</dbReference>